<evidence type="ECO:0000313" key="3">
    <source>
        <dbReference type="Proteomes" id="UP000290637"/>
    </source>
</evidence>
<sequence>MIHSKYKVCTIAVFLSILSVNAKAKCDPESITDSRLFQFSRDLSSSATAIIQASLSSPADVDTVSELGRISRMLRREISASQHAWRLHQRMVHPTDRDLLRESFIYHVGNLKIEVDDSLSTLNTSIGAIRSAGIAALAVRMSDQVKELKKYVKDCGP</sequence>
<gene>
    <name evidence="2" type="ORF">EWM63_13765</name>
</gene>
<name>A0A4V0Z3M1_9BURK</name>
<keyword evidence="1" id="KW-0732">Signal</keyword>
<keyword evidence="3" id="KW-1185">Reference proteome</keyword>
<organism evidence="2 3">
    <name type="scientific">Pseudoduganella lutea</name>
    <dbReference type="NCBI Taxonomy" id="321985"/>
    <lineage>
        <taxon>Bacteria</taxon>
        <taxon>Pseudomonadati</taxon>
        <taxon>Pseudomonadota</taxon>
        <taxon>Betaproteobacteria</taxon>
        <taxon>Burkholderiales</taxon>
        <taxon>Oxalobacteraceae</taxon>
        <taxon>Telluria group</taxon>
        <taxon>Pseudoduganella</taxon>
    </lineage>
</organism>
<feature type="signal peptide" evidence="1">
    <location>
        <begin position="1"/>
        <end position="24"/>
    </location>
</feature>
<dbReference type="KEGG" id="plue:EWM63_13765"/>
<feature type="chain" id="PRO_5020507848" evidence="1">
    <location>
        <begin position="25"/>
        <end position="157"/>
    </location>
</feature>
<accession>A0A4V0Z3M1</accession>
<dbReference type="AlphaFoldDB" id="A0A4V0Z3M1"/>
<evidence type="ECO:0000313" key="2">
    <source>
        <dbReference type="EMBL" id="QBE63923.1"/>
    </source>
</evidence>
<reference evidence="2 3" key="1">
    <citation type="submission" date="2019-02" db="EMBL/GenBank/DDBJ databases">
        <title>Draft Genome Sequences of Six Type Strains of the Genus Massilia.</title>
        <authorList>
            <person name="Miess H."/>
            <person name="Frediansyhah A."/>
            <person name="Gross H."/>
        </authorList>
    </citation>
    <scope>NUCLEOTIDE SEQUENCE [LARGE SCALE GENOMIC DNA]</scope>
    <source>
        <strain evidence="2 3">DSM 17473</strain>
    </source>
</reference>
<dbReference type="Proteomes" id="UP000290637">
    <property type="component" value="Chromosome"/>
</dbReference>
<dbReference type="EMBL" id="CP035913">
    <property type="protein sequence ID" value="QBE63923.1"/>
    <property type="molecule type" value="Genomic_DNA"/>
</dbReference>
<dbReference type="RefSeq" id="WP_130187044.1">
    <property type="nucleotide sequence ID" value="NZ_CP035913.1"/>
</dbReference>
<protein>
    <submittedName>
        <fullName evidence="2">Uncharacterized protein</fullName>
    </submittedName>
</protein>
<proteinExistence type="predicted"/>
<evidence type="ECO:0000256" key="1">
    <source>
        <dbReference type="SAM" id="SignalP"/>
    </source>
</evidence>